<dbReference type="PANTHER" id="PTHR34661">
    <property type="entry name" value="INCREASED DNA METHYLATION 3"/>
    <property type="match status" value="1"/>
</dbReference>
<reference evidence="4" key="1">
    <citation type="submission" date="2018-02" db="EMBL/GenBank/DDBJ databases">
        <title>Rhizophora mucronata_Transcriptome.</title>
        <authorList>
            <person name="Meera S.P."/>
            <person name="Sreeshan A."/>
            <person name="Augustine A."/>
        </authorList>
    </citation>
    <scope>NUCLEOTIDE SEQUENCE</scope>
    <source>
        <tissue evidence="4">Leaf</tissue>
    </source>
</reference>
<evidence type="ECO:0000256" key="2">
    <source>
        <dbReference type="RuleBase" id="RU003616"/>
    </source>
</evidence>
<dbReference type="Gene3D" id="2.60.40.790">
    <property type="match status" value="1"/>
</dbReference>
<name>A0A2P2QM96_RHIMU</name>
<dbReference type="AlphaFoldDB" id="A0A2P2QM96"/>
<proteinExistence type="inferred from homology"/>
<dbReference type="EMBL" id="GGEC01087619">
    <property type="protein sequence ID" value="MBX68103.1"/>
    <property type="molecule type" value="Transcribed_RNA"/>
</dbReference>
<dbReference type="SUPFAM" id="SSF49764">
    <property type="entry name" value="HSP20-like chaperones"/>
    <property type="match status" value="1"/>
</dbReference>
<dbReference type="PANTHER" id="PTHR34661:SF2">
    <property type="entry name" value="SHSP DOMAIN-CONTAINING PROTEIN"/>
    <property type="match status" value="1"/>
</dbReference>
<dbReference type="Pfam" id="PF00011">
    <property type="entry name" value="HSP20"/>
    <property type="match status" value="1"/>
</dbReference>
<dbReference type="PROSITE" id="PS01031">
    <property type="entry name" value="SHSP"/>
    <property type="match status" value="1"/>
</dbReference>
<dbReference type="InterPro" id="IPR008978">
    <property type="entry name" value="HSP20-like_chaperone"/>
</dbReference>
<sequence>MNPQYPQLKPSVIVTGTAKQGSAGPPIGLVDIGVSKDAYLFRVSLPGIRQNECKLSCEIKLDGSVNIKGEVIYGGAILKNSSGVFEMKVQQLCPPGPFTLSFKLPGPADPRLVSTHFRADGILEVVAYKPKMTSAPVDGRFHA</sequence>
<dbReference type="GO" id="GO:0005634">
    <property type="term" value="C:nucleus"/>
    <property type="evidence" value="ECO:0007669"/>
    <property type="project" value="TreeGrafter"/>
</dbReference>
<protein>
    <recommendedName>
        <fullName evidence="3">SHSP domain-containing protein</fullName>
    </recommendedName>
</protein>
<feature type="domain" description="SHSP" evidence="3">
    <location>
        <begin position="18"/>
        <end position="143"/>
    </location>
</feature>
<evidence type="ECO:0000256" key="1">
    <source>
        <dbReference type="PROSITE-ProRule" id="PRU00285"/>
    </source>
</evidence>
<dbReference type="InterPro" id="IPR002068">
    <property type="entry name" value="A-crystallin/Hsp20_dom"/>
</dbReference>
<dbReference type="InterPro" id="IPR039321">
    <property type="entry name" value="IDM2/3-like"/>
</dbReference>
<dbReference type="FunFam" id="2.60.40.790:FF:000049">
    <property type="entry name" value="Increased DNA methylation 3"/>
    <property type="match status" value="1"/>
</dbReference>
<comment type="similarity">
    <text evidence="1 2">Belongs to the small heat shock protein (HSP20) family.</text>
</comment>
<accession>A0A2P2QM96</accession>
<organism evidence="4">
    <name type="scientific">Rhizophora mucronata</name>
    <name type="common">Asiatic mangrove</name>
    <dbReference type="NCBI Taxonomy" id="61149"/>
    <lineage>
        <taxon>Eukaryota</taxon>
        <taxon>Viridiplantae</taxon>
        <taxon>Streptophyta</taxon>
        <taxon>Embryophyta</taxon>
        <taxon>Tracheophyta</taxon>
        <taxon>Spermatophyta</taxon>
        <taxon>Magnoliopsida</taxon>
        <taxon>eudicotyledons</taxon>
        <taxon>Gunneridae</taxon>
        <taxon>Pentapetalae</taxon>
        <taxon>rosids</taxon>
        <taxon>fabids</taxon>
        <taxon>Malpighiales</taxon>
        <taxon>Rhizophoraceae</taxon>
        <taxon>Rhizophora</taxon>
    </lineage>
</organism>
<dbReference type="CDD" id="cd06464">
    <property type="entry name" value="ACD_sHsps-like"/>
    <property type="match status" value="1"/>
</dbReference>
<evidence type="ECO:0000259" key="3">
    <source>
        <dbReference type="PROSITE" id="PS01031"/>
    </source>
</evidence>
<evidence type="ECO:0000313" key="4">
    <source>
        <dbReference type="EMBL" id="MBX68103.1"/>
    </source>
</evidence>